<feature type="compositionally biased region" description="Low complexity" evidence="1">
    <location>
        <begin position="419"/>
        <end position="434"/>
    </location>
</feature>
<name>A0ABR4CJ75_9HELO</name>
<dbReference type="EMBL" id="JAZHXI010000007">
    <property type="protein sequence ID" value="KAL2070020.1"/>
    <property type="molecule type" value="Genomic_DNA"/>
</dbReference>
<evidence type="ECO:0000313" key="2">
    <source>
        <dbReference type="EMBL" id="KAL2070020.1"/>
    </source>
</evidence>
<evidence type="ECO:0000313" key="3">
    <source>
        <dbReference type="Proteomes" id="UP001595075"/>
    </source>
</evidence>
<feature type="compositionally biased region" description="Pro residues" evidence="1">
    <location>
        <begin position="211"/>
        <end position="223"/>
    </location>
</feature>
<evidence type="ECO:0000256" key="1">
    <source>
        <dbReference type="SAM" id="MobiDB-lite"/>
    </source>
</evidence>
<gene>
    <name evidence="2" type="ORF">VTL71DRAFT_14700</name>
</gene>
<proteinExistence type="predicted"/>
<feature type="region of interest" description="Disordered" evidence="1">
    <location>
        <begin position="206"/>
        <end position="295"/>
    </location>
</feature>
<feature type="compositionally biased region" description="Polar residues" evidence="1">
    <location>
        <begin position="365"/>
        <end position="375"/>
    </location>
</feature>
<feature type="region of interest" description="Disordered" evidence="1">
    <location>
        <begin position="1"/>
        <end position="30"/>
    </location>
</feature>
<accession>A0ABR4CJ75</accession>
<comment type="caution">
    <text evidence="2">The sequence shown here is derived from an EMBL/GenBank/DDBJ whole genome shotgun (WGS) entry which is preliminary data.</text>
</comment>
<keyword evidence="3" id="KW-1185">Reference proteome</keyword>
<reference evidence="2 3" key="1">
    <citation type="journal article" date="2024" name="Commun. Biol.">
        <title>Comparative genomic analysis of thermophilic fungi reveals convergent evolutionary adaptations and gene losses.</title>
        <authorList>
            <person name="Steindorff A.S."/>
            <person name="Aguilar-Pontes M.V."/>
            <person name="Robinson A.J."/>
            <person name="Andreopoulos B."/>
            <person name="LaButti K."/>
            <person name="Kuo A."/>
            <person name="Mondo S."/>
            <person name="Riley R."/>
            <person name="Otillar R."/>
            <person name="Haridas S."/>
            <person name="Lipzen A."/>
            <person name="Grimwood J."/>
            <person name="Schmutz J."/>
            <person name="Clum A."/>
            <person name="Reid I.D."/>
            <person name="Moisan M.C."/>
            <person name="Butler G."/>
            <person name="Nguyen T.T.M."/>
            <person name="Dewar K."/>
            <person name="Conant G."/>
            <person name="Drula E."/>
            <person name="Henrissat B."/>
            <person name="Hansel C."/>
            <person name="Singer S."/>
            <person name="Hutchinson M.I."/>
            <person name="de Vries R.P."/>
            <person name="Natvig D.O."/>
            <person name="Powell A.J."/>
            <person name="Tsang A."/>
            <person name="Grigoriev I.V."/>
        </authorList>
    </citation>
    <scope>NUCLEOTIDE SEQUENCE [LARGE SCALE GENOMIC DNA]</scope>
    <source>
        <strain evidence="2 3">CBS 494.80</strain>
    </source>
</reference>
<feature type="region of interest" description="Disordered" evidence="1">
    <location>
        <begin position="310"/>
        <end position="437"/>
    </location>
</feature>
<dbReference type="Proteomes" id="UP001595075">
    <property type="component" value="Unassembled WGS sequence"/>
</dbReference>
<sequence length="564" mass="62050">MAVTTSILPVDLEPSSSRSPLRQRSITPTPQNTIRRKNSFIRLADSSEDLPSSHESIFEAFCFSSSEASSHKAEIIDIPSRIPRPVKKNDENSREVSPFNFLDSIQFRYGHGTALDTITEQKSFATLSSKARTKSADNSPSIPFLGHRDSFIIAKTPRRQISFSLDDIAEIKRSYHDACGEIEVSYFALSDEICRPLLSQEVYAEPKLPIQAPPDRPPTPPGMPSWTESQTLTIPRRGSSRPPQAPRQSMVHRFFNISNTTTAPGGQASGDRNRVVSAPVPGRAAPRFRPPKSVYGPIDQHPFTKALIAQIDNDTPSVPRPRRRLQKDQRVRFTPSATARDSEANMLQAAIESTTTTAAHPFEPFSTTTISSSRKNCSHRKPNGSKGSVEGPRDTTVVEHSSLRSPLPYHGGEEINPWSPISPYSRTSSPSTPSHAELDSLCVTDSVRDRPPSACSTVHLMSGALRPLSPSLPIPQQREFPDLTKEKWCWKCTVQTAFSKLEDLWMSSAGFVCFVCCGFDIDEEGNVLGGKATGRRSRTTSGSGGVEMTRPRMVILNQTPAGIL</sequence>
<feature type="compositionally biased region" description="Low complexity" evidence="1">
    <location>
        <begin position="14"/>
        <end position="25"/>
    </location>
</feature>
<organism evidence="2 3">
    <name type="scientific">Oculimacula yallundae</name>
    <dbReference type="NCBI Taxonomy" id="86028"/>
    <lineage>
        <taxon>Eukaryota</taxon>
        <taxon>Fungi</taxon>
        <taxon>Dikarya</taxon>
        <taxon>Ascomycota</taxon>
        <taxon>Pezizomycotina</taxon>
        <taxon>Leotiomycetes</taxon>
        <taxon>Helotiales</taxon>
        <taxon>Ploettnerulaceae</taxon>
        <taxon>Oculimacula</taxon>
    </lineage>
</organism>
<protein>
    <submittedName>
        <fullName evidence="2">Uncharacterized protein</fullName>
    </submittedName>
</protein>